<evidence type="ECO:0000313" key="2">
    <source>
        <dbReference type="Proteomes" id="UP001319874"/>
    </source>
</evidence>
<organism evidence="1 2">
    <name type="scientific">Paraburkholderia terrae</name>
    <dbReference type="NCBI Taxonomy" id="311230"/>
    <lineage>
        <taxon>Bacteria</taxon>
        <taxon>Pseudomonadati</taxon>
        <taxon>Pseudomonadota</taxon>
        <taxon>Betaproteobacteria</taxon>
        <taxon>Burkholderiales</taxon>
        <taxon>Burkholderiaceae</taxon>
        <taxon>Paraburkholderia</taxon>
    </lineage>
</organism>
<sequence>MAACAAMTVDMIRCLIEKSDVRALRAFRHLRALGIGGQWLDAADDHKIAECAEKPEAARDDQRNA</sequence>
<reference evidence="1 2" key="1">
    <citation type="journal article" date="2022" name="Front. Microbiol.">
        <title>Identification and characterization of a novel class of self-sufficient cytochrome P450 hydroxylase involved in cyclohexanecarboxylate degradation in Paraburkholderia terrae strain KU-64.</title>
        <authorList>
            <person name="Yamamoto T."/>
            <person name="Hasegawa Y."/>
            <person name="Iwaki H."/>
        </authorList>
    </citation>
    <scope>NUCLEOTIDE SEQUENCE [LARGE SCALE GENOMIC DNA]</scope>
    <source>
        <strain evidence="1 2">KU-64</strain>
    </source>
</reference>
<dbReference type="EMBL" id="AP024955">
    <property type="protein sequence ID" value="BCZ79094.1"/>
    <property type="molecule type" value="Genomic_DNA"/>
</dbReference>
<protein>
    <submittedName>
        <fullName evidence="1">Uncharacterized protein</fullName>
    </submittedName>
</protein>
<evidence type="ECO:0000313" key="1">
    <source>
        <dbReference type="EMBL" id="BCZ79094.1"/>
    </source>
</evidence>
<gene>
    <name evidence="1" type="ORF">PTKU64_27690</name>
</gene>
<dbReference type="Proteomes" id="UP001319874">
    <property type="component" value="Chromosome 1"/>
</dbReference>
<keyword evidence="2" id="KW-1185">Reference proteome</keyword>
<name>A0ABM7TLG9_9BURK</name>
<proteinExistence type="predicted"/>
<accession>A0ABM7TLG9</accession>